<gene>
    <name evidence="1" type="ORF">OLEA9_A075424</name>
</gene>
<dbReference type="EMBL" id="CACTIH010002331">
    <property type="protein sequence ID" value="CAA2975963.1"/>
    <property type="molecule type" value="Genomic_DNA"/>
</dbReference>
<proteinExistence type="predicted"/>
<name>A0A8S0RCQ4_OLEEU</name>
<dbReference type="Proteomes" id="UP000594638">
    <property type="component" value="Unassembled WGS sequence"/>
</dbReference>
<accession>A0A8S0RCQ4</accession>
<reference evidence="1 2" key="1">
    <citation type="submission" date="2019-12" db="EMBL/GenBank/DDBJ databases">
        <authorList>
            <person name="Alioto T."/>
            <person name="Alioto T."/>
            <person name="Gomez Garrido J."/>
        </authorList>
    </citation>
    <scope>NUCLEOTIDE SEQUENCE [LARGE SCALE GENOMIC DNA]</scope>
</reference>
<dbReference type="Gramene" id="OE9A075424T1">
    <property type="protein sequence ID" value="OE9A075424C1"/>
    <property type="gene ID" value="OE9A075424"/>
</dbReference>
<evidence type="ECO:0000313" key="1">
    <source>
        <dbReference type="EMBL" id="CAA2975963.1"/>
    </source>
</evidence>
<organism evidence="1 2">
    <name type="scientific">Olea europaea subsp. europaea</name>
    <dbReference type="NCBI Taxonomy" id="158383"/>
    <lineage>
        <taxon>Eukaryota</taxon>
        <taxon>Viridiplantae</taxon>
        <taxon>Streptophyta</taxon>
        <taxon>Embryophyta</taxon>
        <taxon>Tracheophyta</taxon>
        <taxon>Spermatophyta</taxon>
        <taxon>Magnoliopsida</taxon>
        <taxon>eudicotyledons</taxon>
        <taxon>Gunneridae</taxon>
        <taxon>Pentapetalae</taxon>
        <taxon>asterids</taxon>
        <taxon>lamiids</taxon>
        <taxon>Lamiales</taxon>
        <taxon>Oleaceae</taxon>
        <taxon>Oleeae</taxon>
        <taxon>Olea</taxon>
    </lineage>
</organism>
<dbReference type="AlphaFoldDB" id="A0A8S0RCQ4"/>
<protein>
    <submittedName>
        <fullName evidence="1">Thioredoxin H2</fullName>
    </submittedName>
</protein>
<sequence>MFDRFETPPPQKKKKKISVEIRKTNPMDLILSSLLGGGETVASEATSTEVSGTSRVIAFHSSHCWQLHFNSSNQLNKLVLLYLYYYLI</sequence>
<comment type="caution">
    <text evidence="1">The sequence shown here is derived from an EMBL/GenBank/DDBJ whole genome shotgun (WGS) entry which is preliminary data.</text>
</comment>
<keyword evidence="2" id="KW-1185">Reference proteome</keyword>
<evidence type="ECO:0000313" key="2">
    <source>
        <dbReference type="Proteomes" id="UP000594638"/>
    </source>
</evidence>